<keyword evidence="1" id="KW-0808">Transferase</keyword>
<name>A0A7L0B4V3_9AVES</name>
<dbReference type="GO" id="GO:0019563">
    <property type="term" value="P:glycerol catabolic process"/>
    <property type="evidence" value="ECO:0007669"/>
    <property type="project" value="TreeGrafter"/>
</dbReference>
<dbReference type="Proteomes" id="UP000537039">
    <property type="component" value="Unassembled WGS sequence"/>
</dbReference>
<dbReference type="PANTHER" id="PTHR28629">
    <property type="entry name" value="TRIOKINASE/FMN CYCLASE"/>
    <property type="match status" value="1"/>
</dbReference>
<dbReference type="SMART" id="SM01120">
    <property type="entry name" value="Dak2"/>
    <property type="match status" value="1"/>
</dbReference>
<dbReference type="GO" id="GO:0004371">
    <property type="term" value="F:glycerone kinase activity"/>
    <property type="evidence" value="ECO:0007669"/>
    <property type="project" value="UniProtKB-EC"/>
</dbReference>
<evidence type="ECO:0000256" key="2">
    <source>
        <dbReference type="ARBA" id="ARBA00022777"/>
    </source>
</evidence>
<dbReference type="InterPro" id="IPR050861">
    <property type="entry name" value="Dihydroxyacetone_Kinase"/>
</dbReference>
<protein>
    <submittedName>
        <fullName evidence="6">TKFC cyclase</fullName>
    </submittedName>
</protein>
<evidence type="ECO:0000256" key="1">
    <source>
        <dbReference type="ARBA" id="ARBA00022679"/>
    </source>
</evidence>
<dbReference type="SUPFAM" id="SSF101473">
    <property type="entry name" value="DhaL-like"/>
    <property type="match status" value="1"/>
</dbReference>
<evidence type="ECO:0000259" key="5">
    <source>
        <dbReference type="PROSITE" id="PS51480"/>
    </source>
</evidence>
<organism evidence="6 7">
    <name type="scientific">Ciconia maguari</name>
    <dbReference type="NCBI Taxonomy" id="52777"/>
    <lineage>
        <taxon>Eukaryota</taxon>
        <taxon>Metazoa</taxon>
        <taxon>Chordata</taxon>
        <taxon>Craniata</taxon>
        <taxon>Vertebrata</taxon>
        <taxon>Euteleostomi</taxon>
        <taxon>Archelosauria</taxon>
        <taxon>Archosauria</taxon>
        <taxon>Dinosauria</taxon>
        <taxon>Saurischia</taxon>
        <taxon>Theropoda</taxon>
        <taxon>Coelurosauria</taxon>
        <taxon>Aves</taxon>
        <taxon>Neognathae</taxon>
        <taxon>Neoaves</taxon>
        <taxon>Aequornithes</taxon>
        <taxon>Ciconiiformes</taxon>
        <taxon>Ciconiidae</taxon>
        <taxon>Ciconia</taxon>
    </lineage>
</organism>
<evidence type="ECO:0000313" key="7">
    <source>
        <dbReference type="Proteomes" id="UP000537039"/>
    </source>
</evidence>
<feature type="domain" description="DhaL" evidence="5">
    <location>
        <begin position="1"/>
        <end position="117"/>
    </location>
</feature>
<comment type="catalytic activity">
    <reaction evidence="4">
        <text>dihydroxyacetone + ATP = dihydroxyacetone phosphate + ADP + H(+)</text>
        <dbReference type="Rhea" id="RHEA:15773"/>
        <dbReference type="ChEBI" id="CHEBI:15378"/>
        <dbReference type="ChEBI" id="CHEBI:16016"/>
        <dbReference type="ChEBI" id="CHEBI:30616"/>
        <dbReference type="ChEBI" id="CHEBI:57642"/>
        <dbReference type="ChEBI" id="CHEBI:456216"/>
        <dbReference type="EC" id="2.7.1.29"/>
    </reaction>
</comment>
<feature type="non-terminal residue" evidence="6">
    <location>
        <position position="117"/>
    </location>
</feature>
<dbReference type="EMBL" id="VXAE01015049">
    <property type="protein sequence ID" value="NXJ41604.1"/>
    <property type="molecule type" value="Genomic_DNA"/>
</dbReference>
<comment type="caution">
    <text evidence="6">The sequence shown here is derived from an EMBL/GenBank/DDBJ whole genome shotgun (WGS) entry which is preliminary data.</text>
</comment>
<dbReference type="PANTHER" id="PTHR28629:SF4">
    <property type="entry name" value="TRIOKINASE_FMN CYCLASE"/>
    <property type="match status" value="1"/>
</dbReference>
<dbReference type="GO" id="GO:0050354">
    <property type="term" value="F:triokinase activity"/>
    <property type="evidence" value="ECO:0007669"/>
    <property type="project" value="UniProtKB-EC"/>
</dbReference>
<sequence>AGDGDCGHTHARAARAIQEWVRARPPPAAPAQLLSALAALLLAKRLACHPLVGPLAVPPPRAVMGMASRQLYGLFLTAAARPLLNRNDLPTWADAMDAGIEAMQRYGGAAPGDRTMV</sequence>
<evidence type="ECO:0000256" key="3">
    <source>
        <dbReference type="ARBA" id="ARBA00047974"/>
    </source>
</evidence>
<dbReference type="InterPro" id="IPR004007">
    <property type="entry name" value="DhaL_dom"/>
</dbReference>
<proteinExistence type="predicted"/>
<evidence type="ECO:0000256" key="4">
    <source>
        <dbReference type="ARBA" id="ARBA00048898"/>
    </source>
</evidence>
<evidence type="ECO:0000313" key="6">
    <source>
        <dbReference type="EMBL" id="NXJ41604.1"/>
    </source>
</evidence>
<comment type="catalytic activity">
    <reaction evidence="3">
        <text>D-glyceraldehyde + ATP = D-glyceraldehyde 3-phosphate + ADP + H(+)</text>
        <dbReference type="Rhea" id="RHEA:13941"/>
        <dbReference type="ChEBI" id="CHEBI:15378"/>
        <dbReference type="ChEBI" id="CHEBI:17378"/>
        <dbReference type="ChEBI" id="CHEBI:30616"/>
        <dbReference type="ChEBI" id="CHEBI:59776"/>
        <dbReference type="ChEBI" id="CHEBI:456216"/>
        <dbReference type="EC" id="2.7.1.28"/>
    </reaction>
</comment>
<dbReference type="Gene3D" id="1.25.40.340">
    <property type="match status" value="2"/>
</dbReference>
<accession>A0A7L0B4V3</accession>
<keyword evidence="2" id="KW-0418">Kinase</keyword>
<dbReference type="PROSITE" id="PS51480">
    <property type="entry name" value="DHAL"/>
    <property type="match status" value="1"/>
</dbReference>
<dbReference type="GO" id="GO:0005829">
    <property type="term" value="C:cytosol"/>
    <property type="evidence" value="ECO:0007669"/>
    <property type="project" value="TreeGrafter"/>
</dbReference>
<dbReference type="InterPro" id="IPR036117">
    <property type="entry name" value="DhaL_dom_sf"/>
</dbReference>
<feature type="non-terminal residue" evidence="6">
    <location>
        <position position="1"/>
    </location>
</feature>
<dbReference type="Pfam" id="PF02734">
    <property type="entry name" value="Dak2"/>
    <property type="match status" value="1"/>
</dbReference>
<gene>
    <name evidence="6" type="primary">Tkfc</name>
    <name evidence="6" type="ORF">CICMAG_R04207</name>
</gene>
<dbReference type="AlphaFoldDB" id="A0A7L0B4V3"/>
<reference evidence="6 7" key="1">
    <citation type="submission" date="2019-09" db="EMBL/GenBank/DDBJ databases">
        <title>Bird 10,000 Genomes (B10K) Project - Family phase.</title>
        <authorList>
            <person name="Zhang G."/>
        </authorList>
    </citation>
    <scope>NUCLEOTIDE SEQUENCE [LARGE SCALE GENOMIC DNA]</scope>
    <source>
        <strain evidence="6">B10K-DU-001-47</strain>
        <tissue evidence="6">Muscle</tissue>
    </source>
</reference>
<keyword evidence="7" id="KW-1185">Reference proteome</keyword>